<protein>
    <submittedName>
        <fullName evidence="2">Uncharacterized protein</fullName>
    </submittedName>
</protein>
<dbReference type="AlphaFoldDB" id="A0AAV1TXD2"/>
<feature type="compositionally biased region" description="Low complexity" evidence="1">
    <location>
        <begin position="49"/>
        <end position="63"/>
    </location>
</feature>
<dbReference type="EMBL" id="CAKLBY020000107">
    <property type="protein sequence ID" value="CAK7927079.1"/>
    <property type="molecule type" value="Genomic_DNA"/>
</dbReference>
<evidence type="ECO:0000313" key="3">
    <source>
        <dbReference type="Proteomes" id="UP001162060"/>
    </source>
</evidence>
<accession>A0AAV1TXD2</accession>
<feature type="compositionally biased region" description="Low complexity" evidence="1">
    <location>
        <begin position="23"/>
        <end position="41"/>
    </location>
</feature>
<proteinExistence type="predicted"/>
<organism evidence="2 3">
    <name type="scientific">Peronospora matthiolae</name>
    <dbReference type="NCBI Taxonomy" id="2874970"/>
    <lineage>
        <taxon>Eukaryota</taxon>
        <taxon>Sar</taxon>
        <taxon>Stramenopiles</taxon>
        <taxon>Oomycota</taxon>
        <taxon>Peronosporomycetes</taxon>
        <taxon>Peronosporales</taxon>
        <taxon>Peronosporaceae</taxon>
        <taxon>Peronospora</taxon>
    </lineage>
</organism>
<evidence type="ECO:0000313" key="2">
    <source>
        <dbReference type="EMBL" id="CAK7927079.1"/>
    </source>
</evidence>
<gene>
    <name evidence="2" type="ORF">PM001_LOCUS12229</name>
</gene>
<sequence length="123" mass="12275">MVSKSTGAATAAARRASERMRAAGESASHTSTTGNSSSVVVNPPRGDSARATGTSVASAASTSNRNPNEPDIDIIYSGESDDAADSKAAPNASESPGADTARARLTGSGQCGGIMLELFESIN</sequence>
<evidence type="ECO:0000256" key="1">
    <source>
        <dbReference type="SAM" id="MobiDB-lite"/>
    </source>
</evidence>
<feature type="region of interest" description="Disordered" evidence="1">
    <location>
        <begin position="1"/>
        <end position="105"/>
    </location>
</feature>
<feature type="compositionally biased region" description="Low complexity" evidence="1">
    <location>
        <begin position="1"/>
        <end position="14"/>
    </location>
</feature>
<dbReference type="Proteomes" id="UP001162060">
    <property type="component" value="Unassembled WGS sequence"/>
</dbReference>
<name>A0AAV1TXD2_9STRA</name>
<comment type="caution">
    <text evidence="2">The sequence shown here is derived from an EMBL/GenBank/DDBJ whole genome shotgun (WGS) entry which is preliminary data.</text>
</comment>
<reference evidence="2" key="1">
    <citation type="submission" date="2024-01" db="EMBL/GenBank/DDBJ databases">
        <authorList>
            <person name="Webb A."/>
        </authorList>
    </citation>
    <scope>NUCLEOTIDE SEQUENCE</scope>
    <source>
        <strain evidence="2">Pm1</strain>
    </source>
</reference>